<evidence type="ECO:0000256" key="5">
    <source>
        <dbReference type="ARBA" id="ARBA00022840"/>
    </source>
</evidence>
<dbReference type="SUPFAM" id="SSF47323">
    <property type="entry name" value="Anticodon-binding domain of a subclass of class I aminoacyl-tRNA synthetases"/>
    <property type="match status" value="1"/>
</dbReference>
<dbReference type="InterPro" id="IPR009080">
    <property type="entry name" value="tRNAsynth_Ia_anticodon-bd"/>
</dbReference>
<dbReference type="SUPFAM" id="SSF52374">
    <property type="entry name" value="Nucleotidylyl transferase"/>
    <property type="match status" value="1"/>
</dbReference>
<evidence type="ECO:0000313" key="14">
    <source>
        <dbReference type="Proteomes" id="UP001597344"/>
    </source>
</evidence>
<dbReference type="SUPFAM" id="SSF55190">
    <property type="entry name" value="Arginyl-tRNA synthetase (ArgRS), N-terminal 'additional' domain"/>
    <property type="match status" value="1"/>
</dbReference>
<comment type="similarity">
    <text evidence="1 9 10">Belongs to the class-I aminoacyl-tRNA synthetase family.</text>
</comment>
<dbReference type="InterPro" id="IPR001278">
    <property type="entry name" value="Arg-tRNA-ligase"/>
</dbReference>
<dbReference type="Gene3D" id="3.40.50.620">
    <property type="entry name" value="HUPs"/>
    <property type="match status" value="1"/>
</dbReference>
<dbReference type="PANTHER" id="PTHR11956:SF5">
    <property type="entry name" value="ARGININE--TRNA LIGASE, CYTOPLASMIC"/>
    <property type="match status" value="1"/>
</dbReference>
<accession>A0ABW5B000</accession>
<gene>
    <name evidence="9 13" type="primary">argS</name>
    <name evidence="13" type="ORF">ACFSJT_13515</name>
</gene>
<dbReference type="GO" id="GO:0004814">
    <property type="term" value="F:arginine-tRNA ligase activity"/>
    <property type="evidence" value="ECO:0007669"/>
    <property type="project" value="UniProtKB-EC"/>
</dbReference>
<comment type="caution">
    <text evidence="13">The sequence shown here is derived from an EMBL/GenBank/DDBJ whole genome shotgun (WGS) entry which is preliminary data.</text>
</comment>
<evidence type="ECO:0000256" key="6">
    <source>
        <dbReference type="ARBA" id="ARBA00022917"/>
    </source>
</evidence>
<feature type="domain" description="Arginyl tRNA synthetase N-terminal" evidence="12">
    <location>
        <begin position="5"/>
        <end position="86"/>
    </location>
</feature>
<evidence type="ECO:0000259" key="11">
    <source>
        <dbReference type="SMART" id="SM00836"/>
    </source>
</evidence>
<dbReference type="EMBL" id="JBHUHY010000015">
    <property type="protein sequence ID" value="MFD2187815.1"/>
    <property type="molecule type" value="Genomic_DNA"/>
</dbReference>
<protein>
    <recommendedName>
        <fullName evidence="9">Arginine--tRNA ligase</fullName>
        <ecNumber evidence="9">6.1.1.19</ecNumber>
    </recommendedName>
    <alternativeName>
        <fullName evidence="9">Arginyl-tRNA synthetase</fullName>
        <shortName evidence="9">ArgRS</shortName>
    </alternativeName>
</protein>
<organism evidence="13 14">
    <name type="scientific">Aquimarina celericrescens</name>
    <dbReference type="NCBI Taxonomy" id="1964542"/>
    <lineage>
        <taxon>Bacteria</taxon>
        <taxon>Pseudomonadati</taxon>
        <taxon>Bacteroidota</taxon>
        <taxon>Flavobacteriia</taxon>
        <taxon>Flavobacteriales</taxon>
        <taxon>Flavobacteriaceae</taxon>
        <taxon>Aquimarina</taxon>
    </lineage>
</organism>
<keyword evidence="2 9" id="KW-0963">Cytoplasm</keyword>
<evidence type="ECO:0000256" key="9">
    <source>
        <dbReference type="HAMAP-Rule" id="MF_00123"/>
    </source>
</evidence>
<dbReference type="InterPro" id="IPR008909">
    <property type="entry name" value="DALR_anticod-bd"/>
</dbReference>
<proteinExistence type="inferred from homology"/>
<dbReference type="PANTHER" id="PTHR11956">
    <property type="entry name" value="ARGINYL-TRNA SYNTHETASE"/>
    <property type="match status" value="1"/>
</dbReference>
<keyword evidence="4 9" id="KW-0547">Nucleotide-binding</keyword>
<dbReference type="SMART" id="SM01016">
    <property type="entry name" value="Arg_tRNA_synt_N"/>
    <property type="match status" value="1"/>
</dbReference>
<dbReference type="PRINTS" id="PR01038">
    <property type="entry name" value="TRNASYNTHARG"/>
</dbReference>
<dbReference type="Gene3D" id="1.10.730.10">
    <property type="entry name" value="Isoleucyl-tRNA Synthetase, Domain 1"/>
    <property type="match status" value="1"/>
</dbReference>
<sequence length="592" mass="66977">MSLQRTISENVKIAIHALYDATLESVELQATRKEFEGDITVVVFPMLRVVKGNPVQIGEAVGKYLSENITEVEDYNVVKGFLNLVISDTYYLDFFTSIKDNERFGFADSLKDNKAVMVEYSSPNTNKPLHLGHIRNILLGYSVAEIIKASGKKVYKTQIINDRGIHICKSMVAWNKFGEGETPESTGLKGDKLVGNYYVKFDQVYKEQIAGLIEDGLSEEDAKKEAPILIEAQEMLRKWESGDTEVVKLWKMMNGWVYDGFDKTYNALGVDFDSYYYESNTYLLGKDNIEEGLSRGVFFKKEDGSIWCDLTEDGLDEKLVLRSDGTAVYMTQDIGTAIQRVKDNPDIGGMIYTVGNEQDYHFKVLFLILKKLGYEWAKNLHHLSYGMVDLPSGKMKSREGTVVDADDLIDEMTRTAEEISQDLGKLEGYTKEEKAGVYNKIGLGALKYYILKVDPKKRILFNPEESVDFQGNTGPFIQYTYARIQAILRKADFSKSEPISSVKLHQKEKELIKHLELYPEIIQNAASELSPALIANYTYDLVKNYNSFFQNVSIFGADSEEEKQFRVQLSGSVGNTIKSAFSLLGINVPERM</sequence>
<name>A0ABW5B000_9FLAO</name>
<keyword evidence="7 9" id="KW-0030">Aminoacyl-tRNA synthetase</keyword>
<evidence type="ECO:0000256" key="4">
    <source>
        <dbReference type="ARBA" id="ARBA00022741"/>
    </source>
</evidence>
<dbReference type="Pfam" id="PF03485">
    <property type="entry name" value="Arg_tRNA_synt_N"/>
    <property type="match status" value="1"/>
</dbReference>
<evidence type="ECO:0000256" key="2">
    <source>
        <dbReference type="ARBA" id="ARBA00022490"/>
    </source>
</evidence>
<comment type="subcellular location">
    <subcellularLocation>
        <location evidence="9">Cytoplasm</location>
    </subcellularLocation>
</comment>
<evidence type="ECO:0000256" key="3">
    <source>
        <dbReference type="ARBA" id="ARBA00022598"/>
    </source>
</evidence>
<evidence type="ECO:0000256" key="7">
    <source>
        <dbReference type="ARBA" id="ARBA00023146"/>
    </source>
</evidence>
<reference evidence="14" key="1">
    <citation type="journal article" date="2019" name="Int. J. Syst. Evol. Microbiol.">
        <title>The Global Catalogue of Microorganisms (GCM) 10K type strain sequencing project: providing services to taxonomists for standard genome sequencing and annotation.</title>
        <authorList>
            <consortium name="The Broad Institute Genomics Platform"/>
            <consortium name="The Broad Institute Genome Sequencing Center for Infectious Disease"/>
            <person name="Wu L."/>
            <person name="Ma J."/>
        </authorList>
    </citation>
    <scope>NUCLEOTIDE SEQUENCE [LARGE SCALE GENOMIC DNA]</scope>
    <source>
        <strain evidence="14">DT92</strain>
    </source>
</reference>
<evidence type="ECO:0000256" key="8">
    <source>
        <dbReference type="ARBA" id="ARBA00049339"/>
    </source>
</evidence>
<dbReference type="EC" id="6.1.1.19" evidence="9"/>
<dbReference type="InterPro" id="IPR005148">
    <property type="entry name" value="Arg-tRNA-synth_N"/>
</dbReference>
<dbReference type="RefSeq" id="WP_378320815.1">
    <property type="nucleotide sequence ID" value="NZ_JBHUHY010000015.1"/>
</dbReference>
<dbReference type="Pfam" id="PF00750">
    <property type="entry name" value="tRNA-synt_1d"/>
    <property type="match status" value="1"/>
</dbReference>
<dbReference type="Proteomes" id="UP001597344">
    <property type="component" value="Unassembled WGS sequence"/>
</dbReference>
<feature type="short sequence motif" description="'HIGH' region" evidence="9">
    <location>
        <begin position="123"/>
        <end position="133"/>
    </location>
</feature>
<dbReference type="SMART" id="SM00836">
    <property type="entry name" value="DALR_1"/>
    <property type="match status" value="1"/>
</dbReference>
<evidence type="ECO:0000259" key="12">
    <source>
        <dbReference type="SMART" id="SM01016"/>
    </source>
</evidence>
<dbReference type="InterPro" id="IPR036695">
    <property type="entry name" value="Arg-tRNA-synth_N_sf"/>
</dbReference>
<evidence type="ECO:0000256" key="10">
    <source>
        <dbReference type="RuleBase" id="RU363038"/>
    </source>
</evidence>
<keyword evidence="6 9" id="KW-0648">Protein biosynthesis</keyword>
<comment type="catalytic activity">
    <reaction evidence="8 9">
        <text>tRNA(Arg) + L-arginine + ATP = L-arginyl-tRNA(Arg) + AMP + diphosphate</text>
        <dbReference type="Rhea" id="RHEA:20301"/>
        <dbReference type="Rhea" id="RHEA-COMP:9658"/>
        <dbReference type="Rhea" id="RHEA-COMP:9673"/>
        <dbReference type="ChEBI" id="CHEBI:30616"/>
        <dbReference type="ChEBI" id="CHEBI:32682"/>
        <dbReference type="ChEBI" id="CHEBI:33019"/>
        <dbReference type="ChEBI" id="CHEBI:78442"/>
        <dbReference type="ChEBI" id="CHEBI:78513"/>
        <dbReference type="ChEBI" id="CHEBI:456215"/>
        <dbReference type="EC" id="6.1.1.19"/>
    </reaction>
</comment>
<dbReference type="InterPro" id="IPR014729">
    <property type="entry name" value="Rossmann-like_a/b/a_fold"/>
</dbReference>
<dbReference type="NCBIfam" id="TIGR00456">
    <property type="entry name" value="argS"/>
    <property type="match status" value="1"/>
</dbReference>
<evidence type="ECO:0000256" key="1">
    <source>
        <dbReference type="ARBA" id="ARBA00005594"/>
    </source>
</evidence>
<keyword evidence="5 9" id="KW-0067">ATP-binding</keyword>
<dbReference type="Gene3D" id="3.30.1360.70">
    <property type="entry name" value="Arginyl tRNA synthetase N-terminal domain"/>
    <property type="match status" value="1"/>
</dbReference>
<dbReference type="Pfam" id="PF05746">
    <property type="entry name" value="DALR_1"/>
    <property type="match status" value="1"/>
</dbReference>
<keyword evidence="14" id="KW-1185">Reference proteome</keyword>
<keyword evidence="3 9" id="KW-0436">Ligase</keyword>
<dbReference type="InterPro" id="IPR001412">
    <property type="entry name" value="aa-tRNA-synth_I_CS"/>
</dbReference>
<comment type="subunit">
    <text evidence="9">Monomer.</text>
</comment>
<dbReference type="InterPro" id="IPR035684">
    <property type="entry name" value="ArgRS_core"/>
</dbReference>
<evidence type="ECO:0000313" key="13">
    <source>
        <dbReference type="EMBL" id="MFD2187815.1"/>
    </source>
</evidence>
<dbReference type="PROSITE" id="PS00178">
    <property type="entry name" value="AA_TRNA_LIGASE_I"/>
    <property type="match status" value="1"/>
</dbReference>
<feature type="domain" description="DALR anticodon binding" evidence="11">
    <location>
        <begin position="477"/>
        <end position="592"/>
    </location>
</feature>
<dbReference type="HAMAP" id="MF_00123">
    <property type="entry name" value="Arg_tRNA_synth"/>
    <property type="match status" value="1"/>
</dbReference>